<evidence type="ECO:0000256" key="2">
    <source>
        <dbReference type="ARBA" id="ARBA00008203"/>
    </source>
</evidence>
<dbReference type="GO" id="GO:0009272">
    <property type="term" value="P:fungal-type cell wall biogenesis"/>
    <property type="evidence" value="ECO:0007669"/>
    <property type="project" value="TreeGrafter"/>
</dbReference>
<evidence type="ECO:0000313" key="14">
    <source>
        <dbReference type="Proteomes" id="UP001162090"/>
    </source>
</evidence>
<dbReference type="PANTHER" id="PTHR28285">
    <property type="entry name" value="PROTEIN BIG1"/>
    <property type="match status" value="1"/>
</dbReference>
<dbReference type="InterPro" id="IPR037654">
    <property type="entry name" value="Big1"/>
</dbReference>
<evidence type="ECO:0000256" key="6">
    <source>
        <dbReference type="ARBA" id="ARBA00022824"/>
    </source>
</evidence>
<organism evidence="13 14">
    <name type="scientific">Saccharomyces uvarum</name>
    <name type="common">Yeast</name>
    <name type="synonym">Saccharomyces bayanus var. uvarum</name>
    <dbReference type="NCBI Taxonomy" id="230603"/>
    <lineage>
        <taxon>Eukaryota</taxon>
        <taxon>Fungi</taxon>
        <taxon>Dikarya</taxon>
        <taxon>Ascomycota</taxon>
        <taxon>Saccharomycotina</taxon>
        <taxon>Saccharomycetes</taxon>
        <taxon>Saccharomycetales</taxon>
        <taxon>Saccharomycetaceae</taxon>
        <taxon>Saccharomyces</taxon>
    </lineage>
</organism>
<keyword evidence="8 11" id="KW-0472">Membrane</keyword>
<feature type="region of interest" description="Disordered" evidence="10">
    <location>
        <begin position="300"/>
        <end position="329"/>
    </location>
</feature>
<protein>
    <recommendedName>
        <fullName evidence="3">Protein BIG1</fullName>
    </recommendedName>
</protein>
<feature type="signal peptide" evidence="12">
    <location>
        <begin position="1"/>
        <end position="19"/>
    </location>
</feature>
<dbReference type="GO" id="GO:0006078">
    <property type="term" value="P:(1-&gt;6)-beta-D-glucan biosynthetic process"/>
    <property type="evidence" value="ECO:0007669"/>
    <property type="project" value="TreeGrafter"/>
</dbReference>
<comment type="similarity">
    <text evidence="2">Belongs to the BIG1 family.</text>
</comment>
<keyword evidence="5 12" id="KW-0732">Signal</keyword>
<name>A0AA35JA82_SACUV</name>
<feature type="transmembrane region" description="Helical" evidence="11">
    <location>
        <begin position="276"/>
        <end position="295"/>
    </location>
</feature>
<gene>
    <name evidence="13" type="primary">SUVC15G2590</name>
    <name evidence="13" type="ORF">SUVC_15G2590</name>
</gene>
<dbReference type="Proteomes" id="UP001162090">
    <property type="component" value="Chromosome 15"/>
</dbReference>
<accession>A0AA35JA82</accession>
<reference evidence="13" key="1">
    <citation type="submission" date="2022-10" db="EMBL/GenBank/DDBJ databases">
        <authorList>
            <person name="Byrne P K."/>
        </authorList>
    </citation>
    <scope>NUCLEOTIDE SEQUENCE</scope>
    <source>
        <strain evidence="13">CBS7001</strain>
    </source>
</reference>
<feature type="compositionally biased region" description="Basic and acidic residues" evidence="10">
    <location>
        <begin position="319"/>
        <end position="329"/>
    </location>
</feature>
<evidence type="ECO:0000256" key="12">
    <source>
        <dbReference type="SAM" id="SignalP"/>
    </source>
</evidence>
<sequence>MRIVLRYLLFMVYASLCASEELVNQTNVPAIMFSYKLTPGILKYQEGYDMALKLPASDFLEAAEKFLGVCNANTYVFVNQPGLRRLDFLEFQTEFTSLRRYVRQSSTAIKFEKVELLSQDFYDDLADYLKEYCDVGQVLKLRGNHTEDFEPFIDSERRVVIIEYPMLPQDTHLRREAIGHYDKYLRFVLAQIPSPEQKIIYTSLNPGTALAHESIIPIEIFPDIFDMKSRAGEVEQNNRVLDVPPLSFNDYAPRFSEPPSKYISIFDSELIQDNRVLLQLILTSLIGFVLFQLFAPKKRDDAATKTNTKKKGNSSPPPKKQEAKKVVSE</sequence>
<keyword evidence="4 11" id="KW-0812">Transmembrane</keyword>
<dbReference type="GO" id="GO:0005789">
    <property type="term" value="C:endoplasmic reticulum membrane"/>
    <property type="evidence" value="ECO:0007669"/>
    <property type="project" value="UniProtKB-SubCell"/>
</dbReference>
<dbReference type="PANTHER" id="PTHR28285:SF1">
    <property type="entry name" value="PROTEIN BIG1"/>
    <property type="match status" value="1"/>
</dbReference>
<evidence type="ECO:0000256" key="8">
    <source>
        <dbReference type="ARBA" id="ARBA00023136"/>
    </source>
</evidence>
<evidence type="ECO:0000256" key="10">
    <source>
        <dbReference type="SAM" id="MobiDB-lite"/>
    </source>
</evidence>
<evidence type="ECO:0000313" key="13">
    <source>
        <dbReference type="EMBL" id="CAI4051824.1"/>
    </source>
</evidence>
<dbReference type="GO" id="GO:0071555">
    <property type="term" value="P:cell wall organization"/>
    <property type="evidence" value="ECO:0007669"/>
    <property type="project" value="UniProtKB-KW"/>
</dbReference>
<evidence type="ECO:0000256" key="3">
    <source>
        <dbReference type="ARBA" id="ARBA00022089"/>
    </source>
</evidence>
<dbReference type="EMBL" id="OX365926">
    <property type="protein sequence ID" value="CAI4051824.1"/>
    <property type="molecule type" value="Genomic_DNA"/>
</dbReference>
<keyword evidence="7 11" id="KW-1133">Transmembrane helix</keyword>
<evidence type="ECO:0000256" key="5">
    <source>
        <dbReference type="ARBA" id="ARBA00022729"/>
    </source>
</evidence>
<feature type="chain" id="PRO_5041424191" description="Protein BIG1" evidence="12">
    <location>
        <begin position="20"/>
        <end position="329"/>
    </location>
</feature>
<evidence type="ECO:0000256" key="9">
    <source>
        <dbReference type="ARBA" id="ARBA00023316"/>
    </source>
</evidence>
<keyword evidence="9" id="KW-0961">Cell wall biogenesis/degradation</keyword>
<evidence type="ECO:0000256" key="7">
    <source>
        <dbReference type="ARBA" id="ARBA00022989"/>
    </source>
</evidence>
<evidence type="ECO:0000256" key="4">
    <source>
        <dbReference type="ARBA" id="ARBA00022692"/>
    </source>
</evidence>
<dbReference type="AlphaFoldDB" id="A0AA35JA82"/>
<proteinExistence type="inferred from homology"/>
<evidence type="ECO:0000256" key="11">
    <source>
        <dbReference type="SAM" id="Phobius"/>
    </source>
</evidence>
<evidence type="ECO:0000256" key="1">
    <source>
        <dbReference type="ARBA" id="ARBA00004115"/>
    </source>
</evidence>
<comment type="subcellular location">
    <subcellularLocation>
        <location evidence="1">Endoplasmic reticulum membrane</location>
        <topology evidence="1">Single-pass type I membrane protein</topology>
    </subcellularLocation>
</comment>
<keyword evidence="6" id="KW-0256">Endoplasmic reticulum</keyword>